<gene>
    <name evidence="4" type="ORF">PPACK8108_LOCUS773</name>
</gene>
<dbReference type="Gene3D" id="3.40.50.1820">
    <property type="entry name" value="alpha/beta hydrolase"/>
    <property type="match status" value="1"/>
</dbReference>
<dbReference type="EMBL" id="CALTRL010000109">
    <property type="protein sequence ID" value="CAH7666420.1"/>
    <property type="molecule type" value="Genomic_DNA"/>
</dbReference>
<comment type="caution">
    <text evidence="4">The sequence shown here is derived from an EMBL/GenBank/DDBJ whole genome shotgun (WGS) entry which is preliminary data.</text>
</comment>
<evidence type="ECO:0000256" key="2">
    <source>
        <dbReference type="ARBA" id="ARBA00022801"/>
    </source>
</evidence>
<evidence type="ECO:0000256" key="1">
    <source>
        <dbReference type="ARBA" id="ARBA00008645"/>
    </source>
</evidence>
<sequence length="342" mass="38464">MIVSRLRIRTDAQVNPWLKVNRLSTSVLLKSQLRSRFISTSLASIKNQTLHPLGAAVDLSFERFGNPSKVNPPMIILHGLFGSKQNWRSIAKRFAEVLSTEVYTLDLRNHGESPSQVGSNLYLEYAGDVQNFVDQRGFKSVNIIGHSLGGKVAMIFSILNHLNQLSNPDTSKKFTIPRLIVVDISPAKLPLPSSFESYVKAMKAINAEKVSSRSQADEILSKYESDPGIRAFLLTNLISDPTTKLKKIRLPLEIIESQMNNGQVTDFPFSVKTDEDLKILEDFDIKALFIKGIKSNYINPQTEVEIKKFFKNSKVVDVDAGHWVQADKPIEFMELVSNFIKK</sequence>
<reference evidence="4" key="1">
    <citation type="submission" date="2022-06" db="EMBL/GenBank/DDBJ databases">
        <authorList>
            <consortium name="SYNGENTA / RWTH Aachen University"/>
        </authorList>
    </citation>
    <scope>NUCLEOTIDE SEQUENCE</scope>
</reference>
<name>A0AAV0AGP6_PHAPC</name>
<keyword evidence="2 4" id="KW-0378">Hydrolase</keyword>
<protein>
    <submittedName>
        <fullName evidence="4">Alpha/beta hydrolase</fullName>
    </submittedName>
</protein>
<feature type="domain" description="AB hydrolase-1" evidence="3">
    <location>
        <begin position="72"/>
        <end position="156"/>
    </location>
</feature>
<accession>A0AAV0AGP6</accession>
<dbReference type="Pfam" id="PF00561">
    <property type="entry name" value="Abhydrolase_1"/>
    <property type="match status" value="1"/>
</dbReference>
<evidence type="ECO:0000259" key="3">
    <source>
        <dbReference type="Pfam" id="PF00561"/>
    </source>
</evidence>
<dbReference type="InterPro" id="IPR000073">
    <property type="entry name" value="AB_hydrolase_1"/>
</dbReference>
<comment type="similarity">
    <text evidence="1">Belongs to the AB hydrolase superfamily.</text>
</comment>
<organism evidence="4 5">
    <name type="scientific">Phakopsora pachyrhizi</name>
    <name type="common">Asian soybean rust disease fungus</name>
    <dbReference type="NCBI Taxonomy" id="170000"/>
    <lineage>
        <taxon>Eukaryota</taxon>
        <taxon>Fungi</taxon>
        <taxon>Dikarya</taxon>
        <taxon>Basidiomycota</taxon>
        <taxon>Pucciniomycotina</taxon>
        <taxon>Pucciniomycetes</taxon>
        <taxon>Pucciniales</taxon>
        <taxon>Phakopsoraceae</taxon>
        <taxon>Phakopsora</taxon>
    </lineage>
</organism>
<proteinExistence type="inferred from homology"/>
<evidence type="ECO:0000313" key="5">
    <source>
        <dbReference type="Proteomes" id="UP001153365"/>
    </source>
</evidence>
<evidence type="ECO:0000313" key="4">
    <source>
        <dbReference type="EMBL" id="CAH7666420.1"/>
    </source>
</evidence>
<dbReference type="InterPro" id="IPR029058">
    <property type="entry name" value="AB_hydrolase_fold"/>
</dbReference>
<keyword evidence="5" id="KW-1185">Reference proteome</keyword>
<dbReference type="PANTHER" id="PTHR46118:SF4">
    <property type="entry name" value="PROTEIN ABHD11"/>
    <property type="match status" value="1"/>
</dbReference>
<dbReference type="AlphaFoldDB" id="A0AAV0AGP6"/>
<dbReference type="GO" id="GO:0005739">
    <property type="term" value="C:mitochondrion"/>
    <property type="evidence" value="ECO:0007669"/>
    <property type="project" value="TreeGrafter"/>
</dbReference>
<dbReference type="PANTHER" id="PTHR46118">
    <property type="entry name" value="PROTEIN ABHD11"/>
    <property type="match status" value="1"/>
</dbReference>
<dbReference type="Proteomes" id="UP001153365">
    <property type="component" value="Unassembled WGS sequence"/>
</dbReference>
<dbReference type="GO" id="GO:0052689">
    <property type="term" value="F:carboxylic ester hydrolase activity"/>
    <property type="evidence" value="ECO:0007669"/>
    <property type="project" value="TreeGrafter"/>
</dbReference>
<dbReference type="SUPFAM" id="SSF53474">
    <property type="entry name" value="alpha/beta-Hydrolases"/>
    <property type="match status" value="1"/>
</dbReference>